<accession>A0A382FG38</accession>
<sequence>MKKVAICLRGCISKIQDNFINNPSQIYNSSKKYINYNAVYNSIKMHIIDFNKDCSFDFFIHSWNTDLEKELIELYKPRAYEFENQLLYESYIKNNSGGNSSQIYRKTAQQFGIAKSIKVLEKYVNNENIKYDLIIIYRPDVILYQNLNINDYNVNNIYVNNAGNPLYIPDFHFIMNYDNCLKFANVFGKKMKIYLYVKNVLNKKLIQDKIIAGRHQEVLRKLKFSCIDRHNISRNIFYKYGLTDNEINLMTHK</sequence>
<dbReference type="EMBL" id="UINC01049765">
    <property type="protein sequence ID" value="SVB61930.1"/>
    <property type="molecule type" value="Genomic_DNA"/>
</dbReference>
<protein>
    <submittedName>
        <fullName evidence="1">Uncharacterized protein</fullName>
    </submittedName>
</protein>
<proteinExistence type="predicted"/>
<name>A0A382FG38_9ZZZZ</name>
<organism evidence="1">
    <name type="scientific">marine metagenome</name>
    <dbReference type="NCBI Taxonomy" id="408172"/>
    <lineage>
        <taxon>unclassified sequences</taxon>
        <taxon>metagenomes</taxon>
        <taxon>ecological metagenomes</taxon>
    </lineage>
</organism>
<dbReference type="AlphaFoldDB" id="A0A382FG38"/>
<gene>
    <name evidence="1" type="ORF">METZ01_LOCUS214784</name>
</gene>
<reference evidence="1" key="1">
    <citation type="submission" date="2018-05" db="EMBL/GenBank/DDBJ databases">
        <authorList>
            <person name="Lanie J.A."/>
            <person name="Ng W.-L."/>
            <person name="Kazmierczak K.M."/>
            <person name="Andrzejewski T.M."/>
            <person name="Davidsen T.M."/>
            <person name="Wayne K.J."/>
            <person name="Tettelin H."/>
            <person name="Glass J.I."/>
            <person name="Rusch D."/>
            <person name="Podicherti R."/>
            <person name="Tsui H.-C.T."/>
            <person name="Winkler M.E."/>
        </authorList>
    </citation>
    <scope>NUCLEOTIDE SEQUENCE</scope>
</reference>
<evidence type="ECO:0000313" key="1">
    <source>
        <dbReference type="EMBL" id="SVB61930.1"/>
    </source>
</evidence>